<evidence type="ECO:0000259" key="4">
    <source>
        <dbReference type="PROSITE" id="PS51123"/>
    </source>
</evidence>
<dbReference type="InterPro" id="IPR006665">
    <property type="entry name" value="OmpA-like"/>
</dbReference>
<keyword evidence="3" id="KW-0812">Transmembrane</keyword>
<dbReference type="NCBIfam" id="NF038228">
    <property type="entry name" value="IcmH_DotU_IVB"/>
    <property type="match status" value="1"/>
</dbReference>
<evidence type="ECO:0000256" key="1">
    <source>
        <dbReference type="PROSITE-ProRule" id="PRU00473"/>
    </source>
</evidence>
<feature type="region of interest" description="Disordered" evidence="2">
    <location>
        <begin position="1"/>
        <end position="62"/>
    </location>
</feature>
<dbReference type="NCBIfam" id="NF005444">
    <property type="entry name" value="PRK07033.1"/>
    <property type="match status" value="1"/>
</dbReference>
<keyword evidence="3" id="KW-1133">Transmembrane helix</keyword>
<feature type="compositionally biased region" description="Basic and acidic residues" evidence="2">
    <location>
        <begin position="416"/>
        <end position="427"/>
    </location>
</feature>
<evidence type="ECO:0000256" key="2">
    <source>
        <dbReference type="SAM" id="MobiDB-lite"/>
    </source>
</evidence>
<keyword evidence="6" id="KW-1185">Reference proteome</keyword>
<dbReference type="InterPro" id="IPR017732">
    <property type="entry name" value="T4/T6SS_DotU"/>
</dbReference>
<dbReference type="InterPro" id="IPR017733">
    <property type="entry name" value="OmpA-like_dom_proteobacteria"/>
</dbReference>
<dbReference type="EMBL" id="JAXCLA010000005">
    <property type="protein sequence ID" value="MDY0745982.1"/>
    <property type="molecule type" value="Genomic_DNA"/>
</dbReference>
<dbReference type="Gene3D" id="3.30.1330.60">
    <property type="entry name" value="OmpA-like domain"/>
    <property type="match status" value="1"/>
</dbReference>
<keyword evidence="1 3" id="KW-0472">Membrane</keyword>
<feature type="region of interest" description="Disordered" evidence="2">
    <location>
        <begin position="416"/>
        <end position="445"/>
    </location>
</feature>
<evidence type="ECO:0000313" key="6">
    <source>
        <dbReference type="Proteomes" id="UP001285263"/>
    </source>
</evidence>
<dbReference type="Pfam" id="PF09850">
    <property type="entry name" value="DotU"/>
    <property type="match status" value="1"/>
</dbReference>
<feature type="transmembrane region" description="Helical" evidence="3">
    <location>
        <begin position="255"/>
        <end position="275"/>
    </location>
</feature>
<dbReference type="PROSITE" id="PS51123">
    <property type="entry name" value="OMPA_2"/>
    <property type="match status" value="1"/>
</dbReference>
<gene>
    <name evidence="5" type="ORF">SNE35_15785</name>
</gene>
<dbReference type="Proteomes" id="UP001285263">
    <property type="component" value="Unassembled WGS sequence"/>
</dbReference>
<feature type="compositionally biased region" description="Low complexity" evidence="2">
    <location>
        <begin position="22"/>
        <end position="32"/>
    </location>
</feature>
<dbReference type="InterPro" id="IPR038522">
    <property type="entry name" value="T4/T6SS_DotU_sf"/>
</dbReference>
<dbReference type="CDD" id="cd07185">
    <property type="entry name" value="OmpA_C-like"/>
    <property type="match status" value="1"/>
</dbReference>
<feature type="compositionally biased region" description="Low complexity" evidence="2">
    <location>
        <begin position="39"/>
        <end position="49"/>
    </location>
</feature>
<dbReference type="NCBIfam" id="TIGR03349">
    <property type="entry name" value="IV_VI_DotU"/>
    <property type="match status" value="1"/>
</dbReference>
<dbReference type="PANTHER" id="PTHR38033:SF1">
    <property type="entry name" value="DOTU FAMILY TYPE IV_VI SECRETION SYSTEM PROTEIN"/>
    <property type="match status" value="1"/>
</dbReference>
<dbReference type="Gene3D" id="1.25.40.590">
    <property type="entry name" value="Type IV / VI secretion system, DotU"/>
    <property type="match status" value="1"/>
</dbReference>
<protein>
    <submittedName>
        <fullName evidence="5">DotU family type VI secretion system protein</fullName>
    </submittedName>
</protein>
<comment type="caution">
    <text evidence="5">The sequence shown here is derived from an EMBL/GenBank/DDBJ whole genome shotgun (WGS) entry which is preliminary data.</text>
</comment>
<feature type="domain" description="OmpA-like" evidence="4">
    <location>
        <begin position="334"/>
        <end position="453"/>
    </location>
</feature>
<evidence type="ECO:0000313" key="5">
    <source>
        <dbReference type="EMBL" id="MDY0745982.1"/>
    </source>
</evidence>
<dbReference type="NCBIfam" id="TIGR03350">
    <property type="entry name" value="type_VI_ompA"/>
    <property type="match status" value="1"/>
</dbReference>
<evidence type="ECO:0000256" key="3">
    <source>
        <dbReference type="SAM" id="Phobius"/>
    </source>
</evidence>
<proteinExistence type="predicted"/>
<reference evidence="5 6" key="1">
    <citation type="submission" date="2023-11" db="EMBL/GenBank/DDBJ databases">
        <title>Paucibacter sp. nov., isolated from fresh soil in Korea.</title>
        <authorList>
            <person name="Le N.T.T."/>
        </authorList>
    </citation>
    <scope>NUCLEOTIDE SEQUENCE [LARGE SCALE GENOMIC DNA]</scope>
    <source>
        <strain evidence="5 6">R3-3</strain>
    </source>
</reference>
<dbReference type="RefSeq" id="WP_320423885.1">
    <property type="nucleotide sequence ID" value="NZ_JAXCLA010000005.1"/>
</dbReference>
<dbReference type="PANTHER" id="PTHR38033">
    <property type="entry name" value="MEMBRANE PROTEIN-RELATED"/>
    <property type="match status" value="1"/>
</dbReference>
<sequence length="459" mass="49188">MSDDHDPFAAFNSDKTVIKPSAGRPRPAAPGAPAGGGQQQPQQQQPGQASMQPSGVSGRDAPLSIDALTTTGMNPLVAAAMPLLAAAPRVRTTARHPNPAGLRDALSEGIRKFENQARAQGLPNDQVIASRYILCTLLDEAAASTPWGGSGVWSAQSLLVQFHNETWGGEKVFQLMSKLAENVAGNRNLLELLYVTLAFGFEGRYRVIENGRAQLDSVRERLAQLLKQQRGSYERALSPRWEGQPVAGQRIRDGIPLWVIASVSALVLGLIFIGLRFKLNDLAQPTFAALASLDAKAAQIAAPSPPPPPAPTPRLATFLKPEIDAGLVRVQDFADRSIVTIKGDGFFEPGSAVISSAVRPLLPRIAAGLNSVPGTVLITGHTDNQPIRTVRYPSNWHLSQDRANAVRDELAKTVKPERMRAEGKADSEAVADNSTPEGRAKNRRVEITLIVQQPQAAAQ</sequence>
<dbReference type="InterPro" id="IPR036737">
    <property type="entry name" value="OmpA-like_sf"/>
</dbReference>
<dbReference type="Pfam" id="PF00691">
    <property type="entry name" value="OmpA"/>
    <property type="match status" value="1"/>
</dbReference>
<accession>A0ABU5DI76</accession>
<organism evidence="5 6">
    <name type="scientific">Roseateles agri</name>
    <dbReference type="NCBI Taxonomy" id="3098619"/>
    <lineage>
        <taxon>Bacteria</taxon>
        <taxon>Pseudomonadati</taxon>
        <taxon>Pseudomonadota</taxon>
        <taxon>Betaproteobacteria</taxon>
        <taxon>Burkholderiales</taxon>
        <taxon>Sphaerotilaceae</taxon>
        <taxon>Roseateles</taxon>
    </lineage>
</organism>
<name>A0ABU5DI76_9BURK</name>
<dbReference type="SUPFAM" id="SSF103088">
    <property type="entry name" value="OmpA-like"/>
    <property type="match status" value="1"/>
</dbReference>